<dbReference type="GO" id="GO:0005737">
    <property type="term" value="C:cytoplasm"/>
    <property type="evidence" value="ECO:0007669"/>
    <property type="project" value="UniProtKB-SubCell"/>
</dbReference>
<dbReference type="InterPro" id="IPR040982">
    <property type="entry name" value="DNA_pol3_finger"/>
</dbReference>
<dbReference type="RefSeq" id="WP_057818092.1">
    <property type="nucleotide sequence ID" value="NZ_AZEC01000002.1"/>
</dbReference>
<gene>
    <name evidence="13" type="ORF">FD09_GL001309</name>
</gene>
<dbReference type="SMART" id="SM00481">
    <property type="entry name" value="POLIIIAc"/>
    <property type="match status" value="1"/>
</dbReference>
<dbReference type="PANTHER" id="PTHR32294">
    <property type="entry name" value="DNA POLYMERASE III SUBUNIT ALPHA"/>
    <property type="match status" value="1"/>
</dbReference>
<evidence type="ECO:0000256" key="3">
    <source>
        <dbReference type="ARBA" id="ARBA00012417"/>
    </source>
</evidence>
<evidence type="ECO:0000256" key="1">
    <source>
        <dbReference type="ARBA" id="ARBA00004496"/>
    </source>
</evidence>
<dbReference type="CDD" id="cd04485">
    <property type="entry name" value="DnaE_OBF"/>
    <property type="match status" value="1"/>
</dbReference>
<dbReference type="GO" id="GO:0003887">
    <property type="term" value="F:DNA-directed DNA polymerase activity"/>
    <property type="evidence" value="ECO:0007669"/>
    <property type="project" value="UniProtKB-KW"/>
</dbReference>
<evidence type="ECO:0000256" key="11">
    <source>
        <dbReference type="ARBA" id="ARBA00049244"/>
    </source>
</evidence>
<evidence type="ECO:0000256" key="8">
    <source>
        <dbReference type="ARBA" id="ARBA00022932"/>
    </source>
</evidence>
<dbReference type="InterPro" id="IPR004365">
    <property type="entry name" value="NA-bd_OB_tRNA"/>
</dbReference>
<sequence length="1123" mass="123406">MAFAQLQVLSAYSLLTSPTRVADLIQAAADRGYDAIALTDVNVMYGTVDFYRLANSAGIKPILGLIVNMAPADEPSLVAGEAAQAPSGRLLLLAMDQTGYHNLIMLSSAVMTSTPQQCSWADLAAYHQGLAIIVPPFGSQVAYFGHSQNTAGAHAILARVQAAAGDTPVYLGVSRHQSSMEQSFLRQLSITTQLPLTAVDDVRYLDSDDAFSARVLQAVDRGEVLEHPETLATGRGRFSLAPRSEVEQAYQSAHLEGALAQSTDLAAQADVTLTFKRAELPHFPTPNGKSALAYLTELAQKGLRARFGKENIPKEYQDRLQYELSVIDQMGFPDYFLIVWDVMKHMHETNVMTGPGRGSAAGSLVSYALAITEVDPIQYHLLFERFLNPERQQMPDIDLDIPDNRREELIQYVHERYGDTHMAQIVTFGTLAAKAALRDVGRTFGLSMPELNAWTKTIPPVLHVSLTQAAKESLPLQNRINDNDRNRLLFNTAQRLEGLPRNTSTHAAGIVLSDHALTDVVAVQAGSNGVKLIQQPMGNAEALGLLKMDFLGLRNLSILAATINSVARETGQAFDPRKIPLTDEATLALFRAGDTNGVFQFESSGIKNVLRQLAPTSFEDIVATNALYRPGPMDNIPTFIARKHGQQPIEYPAKALTSILAPTYGVLVYQEQVMQVANVMGGFSLAKADSLRRAMSKKKKGVLDSLRADFLQGAQTQGYSVEDAQKVYDYIESFANYGFNRSHAVAYSMIAFWLAFLKVHYPAPFFAALLNSVRGNDAKIKTYVQEARQHGVKMVGPDINASGAYFSVYQNTIHFGLTLIKGIRTDFAHSILTERHDHGPFQSVDDFLRRQNPKFLKEDALTALILTGAFDRFDKNRRQLAANIAGRVKSAEFAGENTSLFSVLQPKEEEIPDYEPAKRADLAAEYLGAYISGHPTDRYVLLKGRFPIKNVSDMTSNMAVTLLLYVRKVKVIRTKKGDEMAFLTVEDASGSADVTVFPNLYRQVGQHLESDAVYLIQGKTQERNGEIQVVADTIKNAQTILAENIPATLYLQIPAQKDTPVVNQEIMHLLGQQQGQIPIVLYRPKTGEKRLFAAPHGFSGAKAQQQALIDLLGSTNVVLRASH</sequence>
<dbReference type="InterPro" id="IPR003141">
    <property type="entry name" value="Pol/His_phosphatase_N"/>
</dbReference>
<feature type="domain" description="Polymerase/histidinol phosphatase N-terminal" evidence="12">
    <location>
        <begin position="4"/>
        <end position="71"/>
    </location>
</feature>
<dbReference type="CDD" id="cd07431">
    <property type="entry name" value="PHP_PolIIIA"/>
    <property type="match status" value="1"/>
</dbReference>
<dbReference type="EMBL" id="AZEC01000002">
    <property type="protein sequence ID" value="KRL14148.1"/>
    <property type="molecule type" value="Genomic_DNA"/>
</dbReference>
<dbReference type="STRING" id="1423792.FD09_GL001309"/>
<dbReference type="PATRIC" id="fig|1423792.3.peg.1328"/>
<dbReference type="SUPFAM" id="SSF89550">
    <property type="entry name" value="PHP domain-like"/>
    <property type="match status" value="1"/>
</dbReference>
<dbReference type="GO" id="GO:0003676">
    <property type="term" value="F:nucleic acid binding"/>
    <property type="evidence" value="ECO:0007669"/>
    <property type="project" value="InterPro"/>
</dbReference>
<dbReference type="Gene3D" id="3.20.20.140">
    <property type="entry name" value="Metal-dependent hydrolases"/>
    <property type="match status" value="1"/>
</dbReference>
<dbReference type="InterPro" id="IPR004805">
    <property type="entry name" value="DnaE2/DnaE/PolC"/>
</dbReference>
<dbReference type="InterPro" id="IPR041931">
    <property type="entry name" value="DNA_pol3_alpha_thumb_dom"/>
</dbReference>
<evidence type="ECO:0000256" key="10">
    <source>
        <dbReference type="ARBA" id="ARBA00026073"/>
    </source>
</evidence>
<dbReference type="GO" id="GO:0006260">
    <property type="term" value="P:DNA replication"/>
    <property type="evidence" value="ECO:0007669"/>
    <property type="project" value="UniProtKB-KW"/>
</dbReference>
<evidence type="ECO:0000256" key="6">
    <source>
        <dbReference type="ARBA" id="ARBA00022695"/>
    </source>
</evidence>
<evidence type="ECO:0000256" key="9">
    <source>
        <dbReference type="ARBA" id="ARBA00025611"/>
    </source>
</evidence>
<keyword evidence="6" id="KW-0548">Nucleotidyltransferase</keyword>
<dbReference type="InterPro" id="IPR004013">
    <property type="entry name" value="PHP_dom"/>
</dbReference>
<dbReference type="Pfam" id="PF14579">
    <property type="entry name" value="HHH_6"/>
    <property type="match status" value="1"/>
</dbReference>
<keyword evidence="14" id="KW-1185">Reference proteome</keyword>
<reference evidence="13 14" key="1">
    <citation type="journal article" date="2015" name="Genome Announc.">
        <title>Expanding the biotechnology potential of lactobacilli through comparative genomics of 213 strains and associated genera.</title>
        <authorList>
            <person name="Sun Z."/>
            <person name="Harris H.M."/>
            <person name="McCann A."/>
            <person name="Guo C."/>
            <person name="Argimon S."/>
            <person name="Zhang W."/>
            <person name="Yang X."/>
            <person name="Jeffery I.B."/>
            <person name="Cooney J.C."/>
            <person name="Kagawa T.F."/>
            <person name="Liu W."/>
            <person name="Song Y."/>
            <person name="Salvetti E."/>
            <person name="Wrobel A."/>
            <person name="Rasinkangas P."/>
            <person name="Parkhill J."/>
            <person name="Rea M.C."/>
            <person name="O'Sullivan O."/>
            <person name="Ritari J."/>
            <person name="Douillard F.P."/>
            <person name="Paul Ross R."/>
            <person name="Yang R."/>
            <person name="Briner A.E."/>
            <person name="Felis G.E."/>
            <person name="de Vos W.M."/>
            <person name="Barrangou R."/>
            <person name="Klaenhammer T.R."/>
            <person name="Caufield P.W."/>
            <person name="Cui Y."/>
            <person name="Zhang H."/>
            <person name="O'Toole P.W."/>
        </authorList>
    </citation>
    <scope>NUCLEOTIDE SEQUENCE [LARGE SCALE GENOMIC DNA]</scope>
    <source>
        <strain evidence="13 14">DSM 12744</strain>
    </source>
</reference>
<dbReference type="InterPro" id="IPR016195">
    <property type="entry name" value="Pol/histidinol_Pase-like"/>
</dbReference>
<dbReference type="Pfam" id="PF02811">
    <property type="entry name" value="PHP"/>
    <property type="match status" value="1"/>
</dbReference>
<protein>
    <recommendedName>
        <fullName evidence="4">DNA polymerase III subunit alpha</fullName>
        <ecNumber evidence="3">2.7.7.7</ecNumber>
    </recommendedName>
</protein>
<evidence type="ECO:0000256" key="2">
    <source>
        <dbReference type="ARBA" id="ARBA00009496"/>
    </source>
</evidence>
<comment type="catalytic activity">
    <reaction evidence="11">
        <text>DNA(n) + a 2'-deoxyribonucleoside 5'-triphosphate = DNA(n+1) + diphosphate</text>
        <dbReference type="Rhea" id="RHEA:22508"/>
        <dbReference type="Rhea" id="RHEA-COMP:17339"/>
        <dbReference type="Rhea" id="RHEA-COMP:17340"/>
        <dbReference type="ChEBI" id="CHEBI:33019"/>
        <dbReference type="ChEBI" id="CHEBI:61560"/>
        <dbReference type="ChEBI" id="CHEBI:173112"/>
        <dbReference type="EC" id="2.7.7.7"/>
    </reaction>
</comment>
<dbReference type="Gene3D" id="2.40.50.140">
    <property type="entry name" value="Nucleic acid-binding proteins"/>
    <property type="match status" value="1"/>
</dbReference>
<dbReference type="AlphaFoldDB" id="A0A0R1N755"/>
<dbReference type="Proteomes" id="UP000051330">
    <property type="component" value="Unassembled WGS sequence"/>
</dbReference>
<dbReference type="EC" id="2.7.7.7" evidence="3"/>
<evidence type="ECO:0000256" key="7">
    <source>
        <dbReference type="ARBA" id="ARBA00022705"/>
    </source>
</evidence>
<keyword evidence="5" id="KW-0808">Transferase</keyword>
<evidence type="ECO:0000256" key="4">
    <source>
        <dbReference type="ARBA" id="ARBA00019114"/>
    </source>
</evidence>
<proteinExistence type="inferred from homology"/>
<dbReference type="InterPro" id="IPR011708">
    <property type="entry name" value="DNA_pol3_alpha_NTPase_dom"/>
</dbReference>
<comment type="similarity">
    <text evidence="2">Belongs to the DNA polymerase type-C family. DnaE subfamily.</text>
</comment>
<dbReference type="Pfam" id="PF07733">
    <property type="entry name" value="DNA_pol3_alpha"/>
    <property type="match status" value="1"/>
</dbReference>
<evidence type="ECO:0000313" key="14">
    <source>
        <dbReference type="Proteomes" id="UP000051330"/>
    </source>
</evidence>
<dbReference type="NCBIfam" id="NF004226">
    <property type="entry name" value="PRK05673.1"/>
    <property type="match status" value="1"/>
</dbReference>
<evidence type="ECO:0000256" key="5">
    <source>
        <dbReference type="ARBA" id="ARBA00022679"/>
    </source>
</evidence>
<dbReference type="Pfam" id="PF01336">
    <property type="entry name" value="tRNA_anti-codon"/>
    <property type="match status" value="1"/>
</dbReference>
<comment type="function">
    <text evidence="9">DNA polymerase III is a complex, multichain enzyme responsible for most of the replicative synthesis in bacteria. This DNA polymerase also exhibits 3' to 5' exonuclease activity. The alpha chain is the DNA polymerase.</text>
</comment>
<dbReference type="GO" id="GO:0008408">
    <property type="term" value="F:3'-5' exonuclease activity"/>
    <property type="evidence" value="ECO:0007669"/>
    <property type="project" value="InterPro"/>
</dbReference>
<name>A0A0R1N755_9LACO</name>
<dbReference type="InterPro" id="IPR029460">
    <property type="entry name" value="DNAPol_HHH"/>
</dbReference>
<dbReference type="Gene3D" id="1.10.150.870">
    <property type="match status" value="1"/>
</dbReference>
<dbReference type="OrthoDB" id="9803237at2"/>
<dbReference type="Gene3D" id="1.10.10.1600">
    <property type="entry name" value="Bacterial DNA polymerase III alpha subunit, thumb domain"/>
    <property type="match status" value="1"/>
</dbReference>
<evidence type="ECO:0000313" key="13">
    <source>
        <dbReference type="EMBL" id="KRL14148.1"/>
    </source>
</evidence>
<evidence type="ECO:0000259" key="12">
    <source>
        <dbReference type="SMART" id="SM00481"/>
    </source>
</evidence>
<dbReference type="NCBIfam" id="TIGR00594">
    <property type="entry name" value="polc"/>
    <property type="match status" value="1"/>
</dbReference>
<keyword evidence="7" id="KW-0235">DNA replication</keyword>
<organism evidence="13 14">
    <name type="scientific">Schleiferilactobacillus perolens DSM 12744</name>
    <dbReference type="NCBI Taxonomy" id="1423792"/>
    <lineage>
        <taxon>Bacteria</taxon>
        <taxon>Bacillati</taxon>
        <taxon>Bacillota</taxon>
        <taxon>Bacilli</taxon>
        <taxon>Lactobacillales</taxon>
        <taxon>Lactobacillaceae</taxon>
        <taxon>Schleiferilactobacillus</taxon>
    </lineage>
</organism>
<keyword evidence="8" id="KW-0239">DNA-directed DNA polymerase</keyword>
<accession>A0A0R1N755</accession>
<comment type="subcellular location">
    <subcellularLocation>
        <location evidence="1">Cytoplasm</location>
    </subcellularLocation>
</comment>
<comment type="subunit">
    <text evidence="10">DNA polymerase III contains a core (composed of alpha, epsilon and theta chains) that associates with a tau subunit. This core dimerizes to form the POLIII' complex. PolIII' associates with the gamma complex (composed of gamma, delta, delta', psi and chi chains) and with the beta chain to form the complete DNA polymerase III complex.</text>
</comment>
<dbReference type="PANTHER" id="PTHR32294:SF0">
    <property type="entry name" value="DNA POLYMERASE III SUBUNIT ALPHA"/>
    <property type="match status" value="1"/>
</dbReference>
<dbReference type="InterPro" id="IPR012340">
    <property type="entry name" value="NA-bd_OB-fold"/>
</dbReference>
<dbReference type="Pfam" id="PF17657">
    <property type="entry name" value="DNA_pol3_finger"/>
    <property type="match status" value="1"/>
</dbReference>
<comment type="caution">
    <text evidence="13">The sequence shown here is derived from an EMBL/GenBank/DDBJ whole genome shotgun (WGS) entry which is preliminary data.</text>
</comment>